<dbReference type="Proteomes" id="UP000198312">
    <property type="component" value="Chromosome"/>
</dbReference>
<evidence type="ECO:0000313" key="2">
    <source>
        <dbReference type="EMBL" id="ASK60782.1"/>
    </source>
</evidence>
<dbReference type="Gene3D" id="3.40.630.30">
    <property type="match status" value="1"/>
</dbReference>
<dbReference type="PANTHER" id="PTHR43415:SF3">
    <property type="entry name" value="GNAT-FAMILY ACETYLTRANSFERASE"/>
    <property type="match status" value="1"/>
</dbReference>
<organism evidence="2 3">
    <name type="scientific">Virgibacillus phasianinus</name>
    <dbReference type="NCBI Taxonomy" id="2017483"/>
    <lineage>
        <taxon>Bacteria</taxon>
        <taxon>Bacillati</taxon>
        <taxon>Bacillota</taxon>
        <taxon>Bacilli</taxon>
        <taxon>Bacillales</taxon>
        <taxon>Bacillaceae</taxon>
        <taxon>Virgibacillus</taxon>
    </lineage>
</organism>
<dbReference type="OrthoDB" id="9802340at2"/>
<dbReference type="Pfam" id="PF00583">
    <property type="entry name" value="Acetyltransf_1"/>
    <property type="match status" value="1"/>
</dbReference>
<name>A0A220TY89_9BACI</name>
<dbReference type="AlphaFoldDB" id="A0A220TY89"/>
<sequence>MVPAKNGEQVSIRKAELADAQVVLNIQWQTILENDYLITVPEEFNQTIPQQRDWIQKLLDNKRETMMVAEVDSIVVGWIVFQTRNPKRLAHAGTFGMMIAQEYRGIGIGKMLINALLDWAEKNPLIEKVSLWVISTNQRAIALYESFGFKEEGRKVREIKLDKTKYADVILMYRFV</sequence>
<dbReference type="PANTHER" id="PTHR43415">
    <property type="entry name" value="SPERMIDINE N(1)-ACETYLTRANSFERASE"/>
    <property type="match status" value="1"/>
</dbReference>
<evidence type="ECO:0000313" key="3">
    <source>
        <dbReference type="Proteomes" id="UP000198312"/>
    </source>
</evidence>
<protein>
    <submittedName>
        <fullName evidence="2">GNAT family N-acetyltransferase</fullName>
    </submittedName>
</protein>
<evidence type="ECO:0000259" key="1">
    <source>
        <dbReference type="PROSITE" id="PS51186"/>
    </source>
</evidence>
<dbReference type="KEGG" id="vil:CFK37_00450"/>
<dbReference type="InterPro" id="IPR000182">
    <property type="entry name" value="GNAT_dom"/>
</dbReference>
<feature type="domain" description="N-acetyltransferase" evidence="1">
    <location>
        <begin position="10"/>
        <end position="176"/>
    </location>
</feature>
<dbReference type="InterPro" id="IPR016181">
    <property type="entry name" value="Acyl_CoA_acyltransferase"/>
</dbReference>
<proteinExistence type="predicted"/>
<dbReference type="CDD" id="cd04301">
    <property type="entry name" value="NAT_SF"/>
    <property type="match status" value="1"/>
</dbReference>
<dbReference type="EMBL" id="CP022315">
    <property type="protein sequence ID" value="ASK60782.1"/>
    <property type="molecule type" value="Genomic_DNA"/>
</dbReference>
<dbReference type="SUPFAM" id="SSF55729">
    <property type="entry name" value="Acyl-CoA N-acyltransferases (Nat)"/>
    <property type="match status" value="1"/>
</dbReference>
<keyword evidence="2" id="KW-0808">Transferase</keyword>
<accession>A0A220TY89</accession>
<dbReference type="GO" id="GO:0016747">
    <property type="term" value="F:acyltransferase activity, transferring groups other than amino-acyl groups"/>
    <property type="evidence" value="ECO:0007669"/>
    <property type="project" value="InterPro"/>
</dbReference>
<reference evidence="2 3" key="1">
    <citation type="submission" date="2017-07" db="EMBL/GenBank/DDBJ databases">
        <title>Virgibacillus sp. LM2416.</title>
        <authorList>
            <person name="Tak E.J."/>
            <person name="Bae J.-W."/>
        </authorList>
    </citation>
    <scope>NUCLEOTIDE SEQUENCE [LARGE SCALE GENOMIC DNA]</scope>
    <source>
        <strain evidence="2 3">LM2416</strain>
    </source>
</reference>
<gene>
    <name evidence="2" type="ORF">CFK37_00450</name>
</gene>
<keyword evidence="3" id="KW-1185">Reference proteome</keyword>
<dbReference type="PROSITE" id="PS51186">
    <property type="entry name" value="GNAT"/>
    <property type="match status" value="1"/>
</dbReference>